<gene>
    <name evidence="1" type="ORF">IPH26_03980</name>
</gene>
<evidence type="ECO:0000313" key="1">
    <source>
        <dbReference type="EMBL" id="MBK6972133.1"/>
    </source>
</evidence>
<name>A0A9D7DWJ3_9PROT</name>
<protein>
    <submittedName>
        <fullName evidence="1">Uncharacterized protein</fullName>
    </submittedName>
</protein>
<dbReference type="Proteomes" id="UP000807785">
    <property type="component" value="Unassembled WGS sequence"/>
</dbReference>
<dbReference type="EMBL" id="JADJEV010000002">
    <property type="protein sequence ID" value="MBK6972133.1"/>
    <property type="molecule type" value="Genomic_DNA"/>
</dbReference>
<evidence type="ECO:0000313" key="2">
    <source>
        <dbReference type="Proteomes" id="UP000807785"/>
    </source>
</evidence>
<accession>A0A9D7DWJ3</accession>
<comment type="caution">
    <text evidence="1">The sequence shown here is derived from an EMBL/GenBank/DDBJ whole genome shotgun (WGS) entry which is preliminary data.</text>
</comment>
<sequence length="204" mass="22710">MSRQPKPRISRDKLARREIAGAAARLMAEDGIDDFGYAKRKAARQLGLPEVGALPTNTEVEAELRTYLALYQSEEQPALLKELRSVAIAAMRFLADFNPYLTGPVLDGTAGRYAEVELELFAESAKEVEIFLINHNIRYEHGRTPQGPGELPEAVLHLDWDATPLRLNIYSELAERSKRTNRAGKVRDRARIGIVVSLLEGSGQ</sequence>
<proteinExistence type="predicted"/>
<reference evidence="1" key="1">
    <citation type="submission" date="2020-10" db="EMBL/GenBank/DDBJ databases">
        <title>Connecting structure to function with the recovery of over 1000 high-quality activated sludge metagenome-assembled genomes encoding full-length rRNA genes using long-read sequencing.</title>
        <authorList>
            <person name="Singleton C.M."/>
            <person name="Petriglieri F."/>
            <person name="Kristensen J.M."/>
            <person name="Kirkegaard R.H."/>
            <person name="Michaelsen T.Y."/>
            <person name="Andersen M.H."/>
            <person name="Karst S.M."/>
            <person name="Dueholm M.S."/>
            <person name="Nielsen P.H."/>
            <person name="Albertsen M."/>
        </authorList>
    </citation>
    <scope>NUCLEOTIDE SEQUENCE</scope>
    <source>
        <strain evidence="1">Bjer_18-Q3-R1-45_BAT3C.347</strain>
    </source>
</reference>
<organism evidence="1 2">
    <name type="scientific">Candidatus Methylophosphatis roskildensis</name>
    <dbReference type="NCBI Taxonomy" id="2899263"/>
    <lineage>
        <taxon>Bacteria</taxon>
        <taxon>Pseudomonadati</taxon>
        <taxon>Pseudomonadota</taxon>
        <taxon>Betaproteobacteria</taxon>
        <taxon>Nitrosomonadales</taxon>
        <taxon>Sterolibacteriaceae</taxon>
        <taxon>Candidatus Methylophosphatis</taxon>
    </lineage>
</organism>
<dbReference type="AlphaFoldDB" id="A0A9D7DWJ3"/>